<keyword evidence="3" id="KW-1185">Reference proteome</keyword>
<dbReference type="SUPFAM" id="SSF88723">
    <property type="entry name" value="PIN domain-like"/>
    <property type="match status" value="1"/>
</dbReference>
<protein>
    <submittedName>
        <fullName evidence="2">Nucleic acid-binding protein</fullName>
    </submittedName>
</protein>
<dbReference type="InterPro" id="IPR029060">
    <property type="entry name" value="PIN-like_dom_sf"/>
</dbReference>
<accession>A0A139XBC1</accession>
<dbReference type="EMBL" id="ANNX02000020">
    <property type="protein sequence ID" value="KYC42008.1"/>
    <property type="molecule type" value="Genomic_DNA"/>
</dbReference>
<gene>
    <name evidence="2" type="ORF">WA1_18550</name>
</gene>
<comment type="caution">
    <text evidence="2">The sequence shown here is derived from an EMBL/GenBank/DDBJ whole genome shotgun (WGS) entry which is preliminary data.</text>
</comment>
<feature type="domain" description="PIN" evidence="1">
    <location>
        <begin position="5"/>
        <end position="140"/>
    </location>
</feature>
<dbReference type="InterPro" id="IPR002716">
    <property type="entry name" value="PIN_dom"/>
</dbReference>
<dbReference type="CDD" id="cd09874">
    <property type="entry name" value="PIN_MT3492-like"/>
    <property type="match status" value="1"/>
</dbReference>
<dbReference type="Gene3D" id="3.40.50.1010">
    <property type="entry name" value="5'-nuclease"/>
    <property type="match status" value="1"/>
</dbReference>
<dbReference type="OrthoDB" id="5568064at2"/>
<proteinExistence type="predicted"/>
<evidence type="ECO:0000313" key="2">
    <source>
        <dbReference type="EMBL" id="KYC42008.1"/>
    </source>
</evidence>
<evidence type="ECO:0000259" key="1">
    <source>
        <dbReference type="Pfam" id="PF01850"/>
    </source>
</evidence>
<dbReference type="AlphaFoldDB" id="A0A139XBC1"/>
<evidence type="ECO:0000313" key="3">
    <source>
        <dbReference type="Proteomes" id="UP000076925"/>
    </source>
</evidence>
<sequence>MVKAYFLDSSALLKRYVSETRTAWIQFLTAHSSSNLLVIARITWVEILSALARRQREGSLSSNQVSQILQAFRYHFDTQYQKVELLPTVTQIAGELVSRHPLRAYDAVQLASALCILPQFSQANTMTFTFFTADERLLAVAQIENLITDNPNYHP</sequence>
<dbReference type="Proteomes" id="UP000076925">
    <property type="component" value="Unassembled WGS sequence"/>
</dbReference>
<reference evidence="2 3" key="1">
    <citation type="journal article" date="2013" name="Genome Biol. Evol.">
        <title>Genomes of Stigonematalean cyanobacteria (subsection V) and the evolution of oxygenic photosynthesis from prokaryotes to plastids.</title>
        <authorList>
            <person name="Dagan T."/>
            <person name="Roettger M."/>
            <person name="Stucken K."/>
            <person name="Landan G."/>
            <person name="Koch R."/>
            <person name="Major P."/>
            <person name="Gould S.B."/>
            <person name="Goremykin V.V."/>
            <person name="Rippka R."/>
            <person name="Tandeau de Marsac N."/>
            <person name="Gugger M."/>
            <person name="Lockhart P.J."/>
            <person name="Allen J.F."/>
            <person name="Brune I."/>
            <person name="Maus I."/>
            <person name="Puhler A."/>
            <person name="Martin W.F."/>
        </authorList>
    </citation>
    <scope>NUCLEOTIDE SEQUENCE [LARGE SCALE GENOMIC DNA]</scope>
    <source>
        <strain evidence="2 3">PCC 7110</strain>
    </source>
</reference>
<dbReference type="STRING" id="128403.WA1_18550"/>
<dbReference type="RefSeq" id="WP_017750049.1">
    <property type="nucleotide sequence ID" value="NZ_KQ976354.1"/>
</dbReference>
<organism evidence="2 3">
    <name type="scientific">Scytonema hofmannii PCC 7110</name>
    <dbReference type="NCBI Taxonomy" id="128403"/>
    <lineage>
        <taxon>Bacteria</taxon>
        <taxon>Bacillati</taxon>
        <taxon>Cyanobacteriota</taxon>
        <taxon>Cyanophyceae</taxon>
        <taxon>Nostocales</taxon>
        <taxon>Scytonemataceae</taxon>
        <taxon>Scytonema</taxon>
    </lineage>
</organism>
<dbReference type="Pfam" id="PF01850">
    <property type="entry name" value="PIN"/>
    <property type="match status" value="1"/>
</dbReference>
<name>A0A139XBC1_9CYAN</name>